<evidence type="ECO:0000256" key="2">
    <source>
        <dbReference type="SAM" id="MobiDB-lite"/>
    </source>
</evidence>
<dbReference type="SUPFAM" id="SSF69360">
    <property type="entry name" value="Cell wall binding repeat"/>
    <property type="match status" value="3"/>
</dbReference>
<keyword evidence="6" id="KW-1185">Reference proteome</keyword>
<protein>
    <submittedName>
        <fullName evidence="5">Serine hydrolase</fullName>
    </submittedName>
</protein>
<comment type="caution">
    <text evidence="5">The sequence shown here is derived from an EMBL/GenBank/DDBJ whole genome shotgun (WGS) entry which is preliminary data.</text>
</comment>
<keyword evidence="5" id="KW-0378">Hydrolase</keyword>
<dbReference type="RefSeq" id="WP_251951302.1">
    <property type="nucleotide sequence ID" value="NZ_CAKMAX010000027.1"/>
</dbReference>
<dbReference type="Gene3D" id="2.10.270.10">
    <property type="entry name" value="Cholin Binding"/>
    <property type="match status" value="5"/>
</dbReference>
<feature type="compositionally biased region" description="Low complexity" evidence="2">
    <location>
        <begin position="96"/>
        <end position="111"/>
    </location>
</feature>
<evidence type="ECO:0000256" key="1">
    <source>
        <dbReference type="ARBA" id="ARBA00022729"/>
    </source>
</evidence>
<dbReference type="Proteomes" id="UP001527392">
    <property type="component" value="Unassembled WGS sequence"/>
</dbReference>
<organism evidence="5 6">
    <name type="scientific">Limosilactobacillus vaginalis</name>
    <dbReference type="NCBI Taxonomy" id="1633"/>
    <lineage>
        <taxon>Bacteria</taxon>
        <taxon>Bacillati</taxon>
        <taxon>Bacillota</taxon>
        <taxon>Bacilli</taxon>
        <taxon>Lactobacillales</taxon>
        <taxon>Lactobacillaceae</taxon>
        <taxon>Limosilactobacillus</taxon>
    </lineage>
</organism>
<dbReference type="NCBIfam" id="TIGR03715">
    <property type="entry name" value="KxYKxGKxW"/>
    <property type="match status" value="1"/>
</dbReference>
<dbReference type="GO" id="GO:0016787">
    <property type="term" value="F:hydrolase activity"/>
    <property type="evidence" value="ECO:0007669"/>
    <property type="project" value="UniProtKB-KW"/>
</dbReference>
<accession>A0ABT4K972</accession>
<dbReference type="EMBL" id="JAKHMS010000029">
    <property type="protein sequence ID" value="MCZ3782174.1"/>
    <property type="molecule type" value="Genomic_DNA"/>
</dbReference>
<reference evidence="5 6" key="1">
    <citation type="submission" date="2022-01" db="EMBL/GenBank/DDBJ databases">
        <title>VMRC isolate genome collection.</title>
        <authorList>
            <person name="France M."/>
            <person name="Rutt L."/>
            <person name="Humphrys M."/>
            <person name="Ravel J."/>
        </authorList>
    </citation>
    <scope>NUCLEOTIDE SEQUENCE [LARGE SCALE GENOMIC DNA]</scope>
    <source>
        <strain evidence="5 6">C0030B4</strain>
    </source>
</reference>
<dbReference type="Pfam" id="PF13354">
    <property type="entry name" value="Beta-lactamase2"/>
    <property type="match status" value="1"/>
</dbReference>
<sequence length="613" mass="68881">MDKKMHYKLYKGGKQWLCMAIAITSATLGMSFASNAQADTDVQPQANQTVMATLPTNSTNVESSAANTDSQSATVEVADNANNQVTEAETNAIASTTAKQAATTTTPLTNTNDSTDVTPENGWNSDHTAYYQNGKLANGYVQADDGNYYMFKDGTRQKGVQKWMGTYYYFDPTTYLRVDNDYREQVWQDGTHDWYMFGKNGQIVTGKYDWQGNVYYFDPSSYLMVVNDYRATEPDGRGVLLGNNGAALSGVQKWMGTYYYFDPVTKLRVDNDYRATEPDGRGVLLGNNGAALSGVQKWMGTYYYFDPVTKLRADNNYVQSQWGLWYMFGSNGQIVTGRYDWQGSTYYFDPSSYLKVVNDYRATESDGRGVLLGSDGRALSGVQKWMGTYYYFDPVTKLRVDNAYVQSQWGLWYMFGNNGQIVTGPYNWQGSTYYFDPSSYLRVENKFCSVNGMTHYFNNQGIMQDDNLVTKWQSLINGYQGHHIMIAVQSQKSGNIHEYTNTPGYRLATASTVKVAVLAQLLHNTNGNLTSYQQQLASNMIRNSDNGATTTIINNYLGGTAQMQQIYSALGMNQTTPGRNGWGLTLTTATDQLKLLNEIFIKPHSSYLRWIIE</sequence>
<gene>
    <name evidence="5" type="ORF">L2504_08540</name>
</gene>
<evidence type="ECO:0000256" key="3">
    <source>
        <dbReference type="SAM" id="SignalP"/>
    </source>
</evidence>
<keyword evidence="1 3" id="KW-0732">Signal</keyword>
<feature type="compositionally biased region" description="Polar residues" evidence="2">
    <location>
        <begin position="112"/>
        <end position="123"/>
    </location>
</feature>
<evidence type="ECO:0000259" key="4">
    <source>
        <dbReference type="Pfam" id="PF13354"/>
    </source>
</evidence>
<feature type="domain" description="Beta-lactamase class A catalytic" evidence="4">
    <location>
        <begin position="534"/>
        <end position="600"/>
    </location>
</feature>
<evidence type="ECO:0000313" key="5">
    <source>
        <dbReference type="EMBL" id="MCZ3782174.1"/>
    </source>
</evidence>
<dbReference type="InterPro" id="IPR012338">
    <property type="entry name" value="Beta-lactam/transpept-like"/>
</dbReference>
<feature type="region of interest" description="Disordered" evidence="2">
    <location>
        <begin position="96"/>
        <end position="123"/>
    </location>
</feature>
<evidence type="ECO:0000313" key="6">
    <source>
        <dbReference type="Proteomes" id="UP001527392"/>
    </source>
</evidence>
<feature type="signal peptide" evidence="3">
    <location>
        <begin position="1"/>
        <end position="38"/>
    </location>
</feature>
<dbReference type="SUPFAM" id="SSF56601">
    <property type="entry name" value="beta-lactamase/transpeptidase-like"/>
    <property type="match status" value="1"/>
</dbReference>
<name>A0ABT4K972_9LACO</name>
<dbReference type="InterPro" id="IPR045155">
    <property type="entry name" value="Beta-lactam_cat"/>
</dbReference>
<dbReference type="Pfam" id="PF19258">
    <property type="entry name" value="KxYKxGKxW_sig"/>
    <property type="match status" value="1"/>
</dbReference>
<feature type="chain" id="PRO_5046901455" evidence="3">
    <location>
        <begin position="39"/>
        <end position="613"/>
    </location>
</feature>
<proteinExistence type="predicted"/>
<dbReference type="InterPro" id="IPR022263">
    <property type="entry name" value="KxYKxGKxW"/>
</dbReference>
<dbReference type="Gene3D" id="3.40.710.10">
    <property type="entry name" value="DD-peptidase/beta-lactamase superfamily"/>
    <property type="match status" value="1"/>
</dbReference>